<organism evidence="2 3">
    <name type="scientific">Tripterygium wilfordii</name>
    <name type="common">Thunder God vine</name>
    <dbReference type="NCBI Taxonomy" id="458696"/>
    <lineage>
        <taxon>Eukaryota</taxon>
        <taxon>Viridiplantae</taxon>
        <taxon>Streptophyta</taxon>
        <taxon>Embryophyta</taxon>
        <taxon>Tracheophyta</taxon>
        <taxon>Spermatophyta</taxon>
        <taxon>Magnoliopsida</taxon>
        <taxon>eudicotyledons</taxon>
        <taxon>Gunneridae</taxon>
        <taxon>Pentapetalae</taxon>
        <taxon>rosids</taxon>
        <taxon>fabids</taxon>
        <taxon>Celastrales</taxon>
        <taxon>Celastraceae</taxon>
        <taxon>Tripterygium</taxon>
    </lineage>
</organism>
<dbReference type="Proteomes" id="UP000593562">
    <property type="component" value="Unassembled WGS sequence"/>
</dbReference>
<sequence>MGKRSWIRFQQDVLEVSSCKMMGLRTWRQGFGSWVTRLPLSVPKLEKIYPKIRLQVSSMDRFNCIAWVDNVCQKFEDVCLEADNIMREEIIGAAETQLQTMSASVTKFFSDLVDDVVPQYSADHVVEEEALDLSPVQNSGVIAHKRSEVSLDDGHCEKEPSLGDHFLRSCHLSCIRRRHLDPHLKQNDGGTVHEKSRMIVRGNPIKEKENQLKSLEVHEKKDSVTTALSSPLDDDTESSDILEKKDSVTPVSSPPLDNNESLDILEKKDSVIAALSLQMSTNSLDNLEKKDPAMEALSSALDDNTERDSLIGEEKGSRSSNCSTLMGSCESEVLDIEVALNVALAESTGDSFDVREVELSTILPSNKATLDESCIVVDSNELSAVSHGVRRSGSDKKKLRLRSVFASRKKAQDYWECDHSHLDVGWYEQKRNVLDKSELVDDGFSDSEWEIV</sequence>
<proteinExistence type="predicted"/>
<evidence type="ECO:0000313" key="2">
    <source>
        <dbReference type="EMBL" id="KAF5728719.1"/>
    </source>
</evidence>
<feature type="compositionally biased region" description="Polar residues" evidence="1">
    <location>
        <begin position="249"/>
        <end position="260"/>
    </location>
</feature>
<dbReference type="PANTHER" id="PTHR34659:SF1">
    <property type="entry name" value="PROTEIN EGT2"/>
    <property type="match status" value="1"/>
</dbReference>
<reference evidence="2 3" key="1">
    <citation type="journal article" date="2020" name="Nat. Commun.">
        <title>Genome of Tripterygium wilfordii and identification of cytochrome P450 involved in triptolide biosynthesis.</title>
        <authorList>
            <person name="Tu L."/>
            <person name="Su P."/>
            <person name="Zhang Z."/>
            <person name="Gao L."/>
            <person name="Wang J."/>
            <person name="Hu T."/>
            <person name="Zhou J."/>
            <person name="Zhang Y."/>
            <person name="Zhao Y."/>
            <person name="Liu Y."/>
            <person name="Song Y."/>
            <person name="Tong Y."/>
            <person name="Lu Y."/>
            <person name="Yang J."/>
            <person name="Xu C."/>
            <person name="Jia M."/>
            <person name="Peters R.J."/>
            <person name="Huang L."/>
            <person name="Gao W."/>
        </authorList>
    </citation>
    <scope>NUCLEOTIDE SEQUENCE [LARGE SCALE GENOMIC DNA]</scope>
    <source>
        <strain evidence="3">cv. XIE 37</strain>
        <tissue evidence="2">Leaf</tissue>
    </source>
</reference>
<dbReference type="AlphaFoldDB" id="A0A7J7C3I3"/>
<accession>A0A7J7C3I3</accession>
<dbReference type="InParanoid" id="A0A7J7C3I3"/>
<keyword evidence="3" id="KW-1185">Reference proteome</keyword>
<name>A0A7J7C3I3_TRIWF</name>
<feature type="compositionally biased region" description="Basic and acidic residues" evidence="1">
    <location>
        <begin position="214"/>
        <end position="223"/>
    </location>
</feature>
<dbReference type="EMBL" id="JAAARO010000021">
    <property type="protein sequence ID" value="KAF5728719.1"/>
    <property type="molecule type" value="Genomic_DNA"/>
</dbReference>
<dbReference type="PANTHER" id="PTHR34659">
    <property type="entry name" value="BNAA05G11610D PROTEIN"/>
    <property type="match status" value="1"/>
</dbReference>
<evidence type="ECO:0000256" key="1">
    <source>
        <dbReference type="SAM" id="MobiDB-lite"/>
    </source>
</evidence>
<dbReference type="InterPro" id="IPR053273">
    <property type="entry name" value="CST_Regulator"/>
</dbReference>
<gene>
    <name evidence="2" type="ORF">HS088_TW21G00869</name>
</gene>
<protein>
    <submittedName>
        <fullName evidence="2">Uncharacterized protein</fullName>
    </submittedName>
</protein>
<evidence type="ECO:0000313" key="3">
    <source>
        <dbReference type="Proteomes" id="UP000593562"/>
    </source>
</evidence>
<feature type="region of interest" description="Disordered" evidence="1">
    <location>
        <begin position="214"/>
        <end position="260"/>
    </location>
</feature>
<comment type="caution">
    <text evidence="2">The sequence shown here is derived from an EMBL/GenBank/DDBJ whole genome shotgun (WGS) entry which is preliminary data.</text>
</comment>